<evidence type="ECO:0000259" key="4">
    <source>
        <dbReference type="SMART" id="SM00738"/>
    </source>
</evidence>
<dbReference type="SUPFAM" id="SSF82679">
    <property type="entry name" value="N-utilization substance G protein NusG, N-terminal domain"/>
    <property type="match status" value="1"/>
</dbReference>
<dbReference type="RefSeq" id="WP_113961963.1">
    <property type="nucleotide sequence ID" value="NZ_QNRR01000017.1"/>
</dbReference>
<evidence type="ECO:0000313" key="5">
    <source>
        <dbReference type="EMBL" id="RBP36370.1"/>
    </source>
</evidence>
<dbReference type="InterPro" id="IPR005825">
    <property type="entry name" value="Ribosomal_uL24_CS"/>
</dbReference>
<dbReference type="SMART" id="SM00738">
    <property type="entry name" value="NGN"/>
    <property type="match status" value="1"/>
</dbReference>
<dbReference type="InterPro" id="IPR006645">
    <property type="entry name" value="NGN-like_dom"/>
</dbReference>
<dbReference type="InterPro" id="IPR043425">
    <property type="entry name" value="NusG-like"/>
</dbReference>
<evidence type="ECO:0000256" key="3">
    <source>
        <dbReference type="ARBA" id="ARBA00023163"/>
    </source>
</evidence>
<proteinExistence type="predicted"/>
<organism evidence="5 6">
    <name type="scientific">Roseimicrobium gellanilyticum</name>
    <dbReference type="NCBI Taxonomy" id="748857"/>
    <lineage>
        <taxon>Bacteria</taxon>
        <taxon>Pseudomonadati</taxon>
        <taxon>Verrucomicrobiota</taxon>
        <taxon>Verrucomicrobiia</taxon>
        <taxon>Verrucomicrobiales</taxon>
        <taxon>Verrucomicrobiaceae</taxon>
        <taxon>Roseimicrobium</taxon>
    </lineage>
</organism>
<keyword evidence="6" id="KW-1185">Reference proteome</keyword>
<evidence type="ECO:0000256" key="2">
    <source>
        <dbReference type="ARBA" id="ARBA00023015"/>
    </source>
</evidence>
<accession>A0A366H5B2</accession>
<dbReference type="Pfam" id="PF02357">
    <property type="entry name" value="NusG"/>
    <property type="match status" value="1"/>
</dbReference>
<dbReference type="GO" id="GO:0006412">
    <property type="term" value="P:translation"/>
    <property type="evidence" value="ECO:0007669"/>
    <property type="project" value="InterPro"/>
</dbReference>
<dbReference type="AlphaFoldDB" id="A0A366H5B2"/>
<dbReference type="PANTHER" id="PTHR30265:SF7">
    <property type="entry name" value="TRANSCRIPTION ANTITERMINATION PROTEIN RFAH"/>
    <property type="match status" value="1"/>
</dbReference>
<dbReference type="GO" id="GO:0003735">
    <property type="term" value="F:structural constituent of ribosome"/>
    <property type="evidence" value="ECO:0007669"/>
    <property type="project" value="InterPro"/>
</dbReference>
<dbReference type="PANTHER" id="PTHR30265">
    <property type="entry name" value="RHO-INTERACTING TRANSCRIPTION TERMINATION FACTOR NUSG"/>
    <property type="match status" value="1"/>
</dbReference>
<sequence>MSESPNPQWYCVHTKPKTEHLAAAGLAAFGEVETFCPRIRFQRSTPRGKVWFTEALFPSYFFARFDLASRYRAVKHANHVIGVVGFGGTPVPIPEQTLEELRAEMQGMEVREVSHGVNVGDTVEVAEGPMRGLKGIVESMTSGENRVKILLEFLGRQSLVEVPSSKLLSSRSPRDSFTDK</sequence>
<dbReference type="CDD" id="cd06091">
    <property type="entry name" value="KOW_NusG"/>
    <property type="match status" value="1"/>
</dbReference>
<dbReference type="InterPro" id="IPR008991">
    <property type="entry name" value="Translation_prot_SH3-like_sf"/>
</dbReference>
<protein>
    <submittedName>
        <fullName evidence="5">Transcriptional antiterminator RfaH</fullName>
    </submittedName>
</protein>
<dbReference type="PROSITE" id="PS01108">
    <property type="entry name" value="RIBOSOMAL_L24"/>
    <property type="match status" value="1"/>
</dbReference>
<gene>
    <name evidence="5" type="ORF">DES53_11781</name>
</gene>
<keyword evidence="1" id="KW-0889">Transcription antitermination</keyword>
<comment type="caution">
    <text evidence="5">The sequence shown here is derived from an EMBL/GenBank/DDBJ whole genome shotgun (WGS) entry which is preliminary data.</text>
</comment>
<name>A0A366H5B2_9BACT</name>
<dbReference type="GO" id="GO:0006354">
    <property type="term" value="P:DNA-templated transcription elongation"/>
    <property type="evidence" value="ECO:0007669"/>
    <property type="project" value="InterPro"/>
</dbReference>
<reference evidence="5 6" key="1">
    <citation type="submission" date="2018-06" db="EMBL/GenBank/DDBJ databases">
        <title>Genomic Encyclopedia of Type Strains, Phase IV (KMG-IV): sequencing the most valuable type-strain genomes for metagenomic binning, comparative biology and taxonomic classification.</title>
        <authorList>
            <person name="Goeker M."/>
        </authorList>
    </citation>
    <scope>NUCLEOTIDE SEQUENCE [LARGE SCALE GENOMIC DNA]</scope>
    <source>
        <strain evidence="5 6">DSM 25532</strain>
    </source>
</reference>
<keyword evidence="2" id="KW-0805">Transcription regulation</keyword>
<dbReference type="SUPFAM" id="SSF50104">
    <property type="entry name" value="Translation proteins SH3-like domain"/>
    <property type="match status" value="1"/>
</dbReference>
<dbReference type="Proteomes" id="UP000253426">
    <property type="component" value="Unassembled WGS sequence"/>
</dbReference>
<dbReference type="GO" id="GO:0005829">
    <property type="term" value="C:cytosol"/>
    <property type="evidence" value="ECO:0007669"/>
    <property type="project" value="TreeGrafter"/>
</dbReference>
<dbReference type="GO" id="GO:0031564">
    <property type="term" value="P:transcription antitermination"/>
    <property type="evidence" value="ECO:0007669"/>
    <property type="project" value="UniProtKB-KW"/>
</dbReference>
<dbReference type="Gene3D" id="3.30.70.940">
    <property type="entry name" value="NusG, N-terminal domain"/>
    <property type="match status" value="1"/>
</dbReference>
<dbReference type="GO" id="GO:0005840">
    <property type="term" value="C:ribosome"/>
    <property type="evidence" value="ECO:0007669"/>
    <property type="project" value="InterPro"/>
</dbReference>
<dbReference type="InterPro" id="IPR036735">
    <property type="entry name" value="NGN_dom_sf"/>
</dbReference>
<keyword evidence="3" id="KW-0804">Transcription</keyword>
<dbReference type="EMBL" id="QNRR01000017">
    <property type="protein sequence ID" value="RBP36370.1"/>
    <property type="molecule type" value="Genomic_DNA"/>
</dbReference>
<feature type="domain" description="NusG-like N-terminal" evidence="4">
    <location>
        <begin position="6"/>
        <end position="105"/>
    </location>
</feature>
<evidence type="ECO:0000313" key="6">
    <source>
        <dbReference type="Proteomes" id="UP000253426"/>
    </source>
</evidence>
<dbReference type="OrthoDB" id="9790639at2"/>
<evidence type="ECO:0000256" key="1">
    <source>
        <dbReference type="ARBA" id="ARBA00022814"/>
    </source>
</evidence>